<dbReference type="Pfam" id="PF03217">
    <property type="entry name" value="SlpA"/>
    <property type="match status" value="1"/>
</dbReference>
<dbReference type="Proteomes" id="UP000831495">
    <property type="component" value="Chromosome"/>
</dbReference>
<evidence type="ECO:0000313" key="3">
    <source>
        <dbReference type="EMBL" id="UQS81947.1"/>
    </source>
</evidence>
<keyword evidence="1" id="KW-0732">Signal</keyword>
<evidence type="ECO:0000256" key="1">
    <source>
        <dbReference type="SAM" id="SignalP"/>
    </source>
</evidence>
<accession>A0ABY4P8I3</accession>
<dbReference type="InterPro" id="IPR024968">
    <property type="entry name" value="SlpA_C_lactobacillus"/>
</dbReference>
<dbReference type="RefSeq" id="WP_249514215.1">
    <property type="nucleotide sequence ID" value="NZ_CP093366.1"/>
</dbReference>
<name>A0ABY4P8I3_9LACO</name>
<evidence type="ECO:0000313" key="4">
    <source>
        <dbReference type="Proteomes" id="UP000831495"/>
    </source>
</evidence>
<dbReference type="EMBL" id="CP093366">
    <property type="protein sequence ID" value="UQS81947.1"/>
    <property type="molecule type" value="Genomic_DNA"/>
</dbReference>
<proteinExistence type="predicted"/>
<organism evidence="3 4">
    <name type="scientific">Bombilactobacillus folatiphilus</name>
    <dbReference type="NCBI Taxonomy" id="2923362"/>
    <lineage>
        <taxon>Bacteria</taxon>
        <taxon>Bacillati</taxon>
        <taxon>Bacillota</taxon>
        <taxon>Bacilli</taxon>
        <taxon>Lactobacillales</taxon>
        <taxon>Lactobacillaceae</taxon>
        <taxon>Bombilactobacillus</taxon>
    </lineage>
</organism>
<evidence type="ECO:0000259" key="2">
    <source>
        <dbReference type="Pfam" id="PF03217"/>
    </source>
</evidence>
<sequence length="507" mass="53404">MKKSSLMGASVVAAALLAVAPVAAPAISSVSGVQTVNAATSSAKDETANNVFRTVGSYNSLDTSKDSKILDNSALETTLEQELGYDGKNVRNIVEFTNSSGVAFNGLLGKIQAKNNTVASNSIVGSGDSELASGDGYNVAVTESYSNGSQSADLYNDGDIAYYARQALDNGGTFKINYTVVNGNNKYGTTSVSINVPKPDTPQNISSLYVTTPSEINASLNDDVAKYEVTSSAKLSAVDQNGNDVPAFSNGRNVTSVKVQRTTDPNNGTWENVSGKLVAADGQGNPYYYRQVATVSKVGTAGNNNGTGNDTKVYVNHALATLTDGSFNVVTPIKVSNDANVPSKSEKINGVVTVNPDVKFGYAQLHRADGKLIPSRVLPANTAWYTDTKLTTLADGKQYYRVATTEYVAASDVSYAAKSDDSSSDSSSDSSITNTVAEDGAFTTKNDGFYTATFKIQDGKFVANMARVLAPGTSWRYDKKANFGGDTYYKVTPTLWLSSVSGSAQPY</sequence>
<feature type="signal peptide" evidence="1">
    <location>
        <begin position="1"/>
        <end position="24"/>
    </location>
</feature>
<feature type="domain" description="S-layer protein C-terminal" evidence="2">
    <location>
        <begin position="366"/>
        <end position="411"/>
    </location>
</feature>
<reference evidence="3" key="1">
    <citation type="journal article" date="2022" name="Int. J. Syst. Evol. Microbiol.">
        <title>Apilactobacillus apisilvae sp. nov., Nicolia spurrieriana gen. nov. sp. nov., Bombilactobacillus folatiphilus sp. nov. and Bombilactobacillus thymidiniphilus sp. nov., four new lactic acid bacterial isolates from stingless bees Tetragonula carbonaria and Austroplebeia australis.</title>
        <authorList>
            <person name="Oliphant S.A."/>
            <person name="Watson-Haigh N.S."/>
            <person name="Sumby K.M."/>
            <person name="Gardner J."/>
            <person name="Groom S."/>
            <person name="Jiranek V."/>
        </authorList>
    </citation>
    <scope>NUCLEOTIDE SEQUENCE</scope>
    <source>
        <strain evidence="3">SG4_D2</strain>
    </source>
</reference>
<protein>
    <submittedName>
        <fullName evidence="3">SLAP domain-containing protein</fullName>
    </submittedName>
</protein>
<keyword evidence="4" id="KW-1185">Reference proteome</keyword>
<gene>
    <name evidence="3" type="ORF">MOO45_07100</name>
</gene>
<feature type="chain" id="PRO_5047547876" evidence="1">
    <location>
        <begin position="25"/>
        <end position="507"/>
    </location>
</feature>